<evidence type="ECO:0000256" key="8">
    <source>
        <dbReference type="SAM" id="SignalP"/>
    </source>
</evidence>
<keyword evidence="5 8" id="KW-0732">Signal</keyword>
<keyword evidence="10" id="KW-0326">Glycosidase</keyword>
<sequence length="644" mass="70117">MGVSSTLRLILHLLMIGLAASANITVESKGNTTSSLQYGIMFEEINHSGDGGVYAELIRNRAFQNKSLEAYTPINEASLSVIQSSNPLSSALPYNLNVARPGNCSGRIGFANHGWWGISVKPQRYTGSFFVKGDYSGDFAVSLQSTLSSQTFASVNVRSRSAAHTWTEHRFTLTTQQAASNTNNSFSITFDAEAVTGGSLDFNLISLFPPTYKNRANGLRKDLVEAIADLKPSFLRFPGGGNIDGILPNTQYKWQETLGPLPHRPGRDAVWGYYETDGLGLAEFMQLCEDLEIAPVLAVWSGLNYVSGPLTAEELEPVVQDTLNELEFLTGSVETTYGAHRASLGFPKPWKVQYVEVGNEDHLTGGLKSYQSYRLRMFYDAIKERFPDITIIASASELSMNLTHADMGGDFHIYDTPDGFVNNSGRFDHIQHQTLIGEFACTFPNNPDGLPSSRDKYVTYPFWIGSVAEAVFLLGAERNSDRVIGAAYAPMMAHLEESQWVPSLLTFTADPEQTTRSTSYHVTRLLASNTMTHTLSAGSDIDFGPLHYVTGYDKQSNSYLFKAAVYNSSDNVPVSIKFPDMPSGVRAELTLLTADAPESSNAVGGPEIVITSVSSIEAGPGGCFNFTLPDLSVAVLKVSMCGSN</sequence>
<evidence type="ECO:0000256" key="7">
    <source>
        <dbReference type="ARBA" id="ARBA00023180"/>
    </source>
</evidence>
<dbReference type="InterPro" id="IPR051563">
    <property type="entry name" value="Glycosyl_Hydrolase_51"/>
</dbReference>
<evidence type="ECO:0000256" key="1">
    <source>
        <dbReference type="ARBA" id="ARBA00001462"/>
    </source>
</evidence>
<proteinExistence type="inferred from homology"/>
<dbReference type="Pfam" id="PF06964">
    <property type="entry name" value="Alpha-L-AF_C"/>
    <property type="match status" value="1"/>
</dbReference>
<evidence type="ECO:0000256" key="2">
    <source>
        <dbReference type="ARBA" id="ARBA00004834"/>
    </source>
</evidence>
<reference evidence="10" key="1">
    <citation type="journal article" date="2020" name="Front. Microbiol.">
        <title>Gene regulatory networks of Penicillium echinulatum 2HH and Penicillium oxalicum 114-2 inferred by a computational biology approach.</title>
        <authorList>
            <person name="Lenz A.R."/>
            <person name="Galan-Vasquez E."/>
            <person name="Balbinot E."/>
            <person name="De Abreu F.P."/>
            <person name="De Oliveira N.S."/>
            <person name="Da Rosa L.O."/>
            <person name="De Avila E Silva S."/>
            <person name="Camassola M."/>
            <person name="Dillon A.J.P."/>
            <person name="Perez-Rueda E."/>
        </authorList>
    </citation>
    <scope>NUCLEOTIDE SEQUENCE</scope>
    <source>
        <strain evidence="10">S1M29</strain>
    </source>
</reference>
<dbReference type="SUPFAM" id="SSF51445">
    <property type="entry name" value="(Trans)glycosidases"/>
    <property type="match status" value="1"/>
</dbReference>
<keyword evidence="11" id="KW-1185">Reference proteome</keyword>
<dbReference type="InterPro" id="IPR017853">
    <property type="entry name" value="GH"/>
</dbReference>
<dbReference type="PANTHER" id="PTHR31776:SF0">
    <property type="entry name" value="ALPHA-L-ARABINOFURANOSIDASE 1"/>
    <property type="match status" value="1"/>
</dbReference>
<dbReference type="PANTHER" id="PTHR31776">
    <property type="entry name" value="ALPHA-L-ARABINOFURANOSIDASE 1"/>
    <property type="match status" value="1"/>
</dbReference>
<dbReference type="GO" id="GO:0046556">
    <property type="term" value="F:alpha-L-arabinofuranosidase activity"/>
    <property type="evidence" value="ECO:0007669"/>
    <property type="project" value="UniProtKB-EC"/>
</dbReference>
<dbReference type="OrthoDB" id="406864at2759"/>
<keyword evidence="6 10" id="KW-0378">Hydrolase</keyword>
<evidence type="ECO:0000256" key="4">
    <source>
        <dbReference type="ARBA" id="ARBA00012670"/>
    </source>
</evidence>
<gene>
    <name evidence="10" type="ORF">PECM_007159</name>
</gene>
<name>A0A8J8WJA2_9EURO</name>
<dbReference type="AlphaFoldDB" id="A0A8J8WJA2"/>
<evidence type="ECO:0000259" key="9">
    <source>
        <dbReference type="SMART" id="SM00813"/>
    </source>
</evidence>
<comment type="caution">
    <text evidence="10">The sequence shown here is derived from an EMBL/GenBank/DDBJ whole genome shotgun (WGS) entry which is preliminary data.</text>
</comment>
<dbReference type="Pfam" id="PF22848">
    <property type="entry name" value="ASD1_dom"/>
    <property type="match status" value="1"/>
</dbReference>
<evidence type="ECO:0000256" key="5">
    <source>
        <dbReference type="ARBA" id="ARBA00022729"/>
    </source>
</evidence>
<comment type="pathway">
    <text evidence="2">Glycan metabolism; L-arabinan degradation.</text>
</comment>
<dbReference type="SMART" id="SM00813">
    <property type="entry name" value="Alpha-L-AF_C"/>
    <property type="match status" value="1"/>
</dbReference>
<dbReference type="EMBL" id="WIWV01000062">
    <property type="protein sequence ID" value="KAF7715324.1"/>
    <property type="molecule type" value="Genomic_DNA"/>
</dbReference>
<dbReference type="Proteomes" id="UP000631181">
    <property type="component" value="Unassembled WGS sequence"/>
</dbReference>
<dbReference type="Gene3D" id="3.20.20.80">
    <property type="entry name" value="Glycosidases"/>
    <property type="match status" value="1"/>
</dbReference>
<dbReference type="GO" id="GO:0031222">
    <property type="term" value="P:arabinan catabolic process"/>
    <property type="evidence" value="ECO:0007669"/>
    <property type="project" value="UniProtKB-UniPathway"/>
</dbReference>
<evidence type="ECO:0000313" key="11">
    <source>
        <dbReference type="Proteomes" id="UP000631181"/>
    </source>
</evidence>
<evidence type="ECO:0000256" key="6">
    <source>
        <dbReference type="ARBA" id="ARBA00022801"/>
    </source>
</evidence>
<dbReference type="InterPro" id="IPR055235">
    <property type="entry name" value="ASD1_cat"/>
</dbReference>
<feature type="chain" id="PRO_5035224217" description="non-reducing end alpha-L-arabinofuranosidase" evidence="8">
    <location>
        <begin position="22"/>
        <end position="644"/>
    </location>
</feature>
<dbReference type="EC" id="3.2.1.55" evidence="4"/>
<dbReference type="UniPathway" id="UPA00667"/>
<comment type="similarity">
    <text evidence="3">Belongs to the glycosyl hydrolase 51 family.</text>
</comment>
<evidence type="ECO:0000313" key="10">
    <source>
        <dbReference type="EMBL" id="KAF7715324.1"/>
    </source>
</evidence>
<accession>A0A8J8WJA2</accession>
<feature type="signal peptide" evidence="8">
    <location>
        <begin position="1"/>
        <end position="21"/>
    </location>
</feature>
<feature type="domain" description="Alpha-L-arabinofuranosidase C-terminal" evidence="9">
    <location>
        <begin position="437"/>
        <end position="632"/>
    </location>
</feature>
<keyword evidence="7" id="KW-0325">Glycoprotein</keyword>
<dbReference type="GO" id="GO:0046373">
    <property type="term" value="P:L-arabinose metabolic process"/>
    <property type="evidence" value="ECO:0007669"/>
    <property type="project" value="InterPro"/>
</dbReference>
<evidence type="ECO:0000256" key="3">
    <source>
        <dbReference type="ARBA" id="ARBA00007186"/>
    </source>
</evidence>
<dbReference type="InterPro" id="IPR010720">
    <property type="entry name" value="Alpha-L-AF_C"/>
</dbReference>
<organism evidence="10 11">
    <name type="scientific">Penicillium ucsense</name>
    <dbReference type="NCBI Taxonomy" id="2839758"/>
    <lineage>
        <taxon>Eukaryota</taxon>
        <taxon>Fungi</taxon>
        <taxon>Dikarya</taxon>
        <taxon>Ascomycota</taxon>
        <taxon>Pezizomycotina</taxon>
        <taxon>Eurotiomycetes</taxon>
        <taxon>Eurotiomycetidae</taxon>
        <taxon>Eurotiales</taxon>
        <taxon>Aspergillaceae</taxon>
        <taxon>Penicillium</taxon>
    </lineage>
</organism>
<comment type="catalytic activity">
    <reaction evidence="1">
        <text>Hydrolysis of terminal non-reducing alpha-L-arabinofuranoside residues in alpha-L-arabinosides.</text>
        <dbReference type="EC" id="3.2.1.55"/>
    </reaction>
</comment>
<protein>
    <recommendedName>
        <fullName evidence="4">non-reducing end alpha-L-arabinofuranosidase</fullName>
        <ecNumber evidence="4">3.2.1.55</ecNumber>
    </recommendedName>
</protein>